<feature type="compositionally biased region" description="Pro residues" evidence="2">
    <location>
        <begin position="147"/>
        <end position="156"/>
    </location>
</feature>
<dbReference type="PROSITE" id="PS50088">
    <property type="entry name" value="ANK_REPEAT"/>
    <property type="match status" value="1"/>
</dbReference>
<proteinExistence type="predicted"/>
<evidence type="ECO:0000313" key="3">
    <source>
        <dbReference type="EMBL" id="OCF37266.1"/>
    </source>
</evidence>
<gene>
    <name evidence="3" type="ORF">I316_01175</name>
</gene>
<reference evidence="3 4" key="1">
    <citation type="submission" date="2013-07" db="EMBL/GenBank/DDBJ databases">
        <title>The Genome Sequence of Cryptococcus heveanensis BCC8398.</title>
        <authorList>
            <consortium name="The Broad Institute Genome Sequencing Platform"/>
            <person name="Cuomo C."/>
            <person name="Litvintseva A."/>
            <person name="Chen Y."/>
            <person name="Heitman J."/>
            <person name="Sun S."/>
            <person name="Springer D."/>
            <person name="Dromer F."/>
            <person name="Young S.K."/>
            <person name="Zeng Q."/>
            <person name="Gargeya S."/>
            <person name="Fitzgerald M."/>
            <person name="Abouelleil A."/>
            <person name="Alvarado L."/>
            <person name="Berlin A.M."/>
            <person name="Chapman S.B."/>
            <person name="Dewar J."/>
            <person name="Goldberg J."/>
            <person name="Griggs A."/>
            <person name="Gujja S."/>
            <person name="Hansen M."/>
            <person name="Howarth C."/>
            <person name="Imamovic A."/>
            <person name="Larimer J."/>
            <person name="McCowan C."/>
            <person name="Murphy C."/>
            <person name="Pearson M."/>
            <person name="Priest M."/>
            <person name="Roberts A."/>
            <person name="Saif S."/>
            <person name="Shea T."/>
            <person name="Sykes S."/>
            <person name="Wortman J."/>
            <person name="Nusbaum C."/>
            <person name="Birren B."/>
        </authorList>
    </citation>
    <scope>NUCLEOTIDE SEQUENCE [LARGE SCALE GENOMIC DNA]</scope>
    <source>
        <strain evidence="3 4">BCC8398</strain>
    </source>
</reference>
<dbReference type="STRING" id="1296120.A0A1B9H1W6"/>
<sequence>MLATLTDLPAELTQRIHLLAHNPFFPLSTRSVYHSLHNPSAYYAATYLLSLYEEYGPNEIVLRSVRHPVCDVRTAKEIKRIWDKRRGHVDPVSVAASNGSDSGSGSGRREGIASAESTSSAEEKSFRRRSRSSSQSVSTSRSRSPSPAFPPPPSAPPLTCSELPRRLFRDPPPLTTLATSTTIPRTSDNTVSIHPLIRYLFTTYHPSANSHKGYPLFRAILTSNYELVSFLLKHGADPGTRDCFALEIAISMKDLKMVKLLVERDSTIFGVDSTPSPHTNSKAGKGKKAKLNDRVEIGTRMVQKAIEKGSKDIINYFVLEKKVMPPLQSIMSLGKPQRISPSSKKRKRLSSSSHTNRA</sequence>
<evidence type="ECO:0000256" key="1">
    <source>
        <dbReference type="PROSITE-ProRule" id="PRU00023"/>
    </source>
</evidence>
<protein>
    <submittedName>
        <fullName evidence="3">Uncharacterized protein</fullName>
    </submittedName>
</protein>
<feature type="region of interest" description="Disordered" evidence="2">
    <location>
        <begin position="91"/>
        <end position="165"/>
    </location>
</feature>
<dbReference type="InterPro" id="IPR036770">
    <property type="entry name" value="Ankyrin_rpt-contain_sf"/>
</dbReference>
<name>A0A1B9H1W6_9TREE</name>
<dbReference type="OrthoDB" id="539213at2759"/>
<dbReference type="Pfam" id="PF12796">
    <property type="entry name" value="Ank_2"/>
    <property type="match status" value="1"/>
</dbReference>
<keyword evidence="4" id="KW-1185">Reference proteome</keyword>
<feature type="compositionally biased region" description="Low complexity" evidence="2">
    <location>
        <begin position="93"/>
        <end position="103"/>
    </location>
</feature>
<keyword evidence="1" id="KW-0040">ANK repeat</keyword>
<dbReference type="Proteomes" id="UP000092666">
    <property type="component" value="Unassembled WGS sequence"/>
</dbReference>
<dbReference type="SUPFAM" id="SSF48403">
    <property type="entry name" value="Ankyrin repeat"/>
    <property type="match status" value="1"/>
</dbReference>
<dbReference type="InterPro" id="IPR002110">
    <property type="entry name" value="Ankyrin_rpt"/>
</dbReference>
<dbReference type="Gene3D" id="1.25.40.20">
    <property type="entry name" value="Ankyrin repeat-containing domain"/>
    <property type="match status" value="1"/>
</dbReference>
<organism evidence="3 4">
    <name type="scientific">Kwoniella heveanensis BCC8398</name>
    <dbReference type="NCBI Taxonomy" id="1296120"/>
    <lineage>
        <taxon>Eukaryota</taxon>
        <taxon>Fungi</taxon>
        <taxon>Dikarya</taxon>
        <taxon>Basidiomycota</taxon>
        <taxon>Agaricomycotina</taxon>
        <taxon>Tremellomycetes</taxon>
        <taxon>Tremellales</taxon>
        <taxon>Cryptococcaceae</taxon>
        <taxon>Kwoniella</taxon>
    </lineage>
</organism>
<dbReference type="AlphaFoldDB" id="A0A1B9H1W6"/>
<feature type="compositionally biased region" description="Low complexity" evidence="2">
    <location>
        <begin position="132"/>
        <end position="146"/>
    </location>
</feature>
<feature type="region of interest" description="Disordered" evidence="2">
    <location>
        <begin position="330"/>
        <end position="358"/>
    </location>
</feature>
<evidence type="ECO:0000256" key="2">
    <source>
        <dbReference type="SAM" id="MobiDB-lite"/>
    </source>
</evidence>
<evidence type="ECO:0000313" key="4">
    <source>
        <dbReference type="Proteomes" id="UP000092666"/>
    </source>
</evidence>
<dbReference type="EMBL" id="KI669493">
    <property type="protein sequence ID" value="OCF37266.1"/>
    <property type="molecule type" value="Genomic_DNA"/>
</dbReference>
<feature type="repeat" description="ANK" evidence="1">
    <location>
        <begin position="211"/>
        <end position="243"/>
    </location>
</feature>
<reference evidence="4" key="2">
    <citation type="submission" date="2013-12" db="EMBL/GenBank/DDBJ databases">
        <title>Evolution of pathogenesis and genome organization in the Tremellales.</title>
        <authorList>
            <person name="Cuomo C."/>
            <person name="Litvintseva A."/>
            <person name="Heitman J."/>
            <person name="Chen Y."/>
            <person name="Sun S."/>
            <person name="Springer D."/>
            <person name="Dromer F."/>
            <person name="Young S."/>
            <person name="Zeng Q."/>
            <person name="Chapman S."/>
            <person name="Gujja S."/>
            <person name="Saif S."/>
            <person name="Birren B."/>
        </authorList>
    </citation>
    <scope>NUCLEOTIDE SEQUENCE [LARGE SCALE GENOMIC DNA]</scope>
    <source>
        <strain evidence="4">BCC8398</strain>
    </source>
</reference>
<accession>A0A1B9H1W6</accession>